<name>D8M9F7_BLAHO</name>
<dbReference type="InterPro" id="IPR052061">
    <property type="entry name" value="PTE-AB_protein"/>
</dbReference>
<sequence>MELKEIVDDEYYSIKDEHSRHVEEQFLKRVASEGCKELLFPLYPRVDNLFYDGLRKENLIECYRSFTNEEKSVLYSIVSYGKKMCGHAGILHGGASASTLDQFFGIMNCVLGINGFTGQLNLSYRKIILCPSTVLVKGVCERQEGRKHWFKGTIYDEVGDVCVEAECLFIKADIKNVLERARSKIEKTE</sequence>
<dbReference type="PANTHER" id="PTHR47260">
    <property type="entry name" value="UPF0644 PROTEIN PB2B4.06"/>
    <property type="match status" value="1"/>
</dbReference>
<dbReference type="EMBL" id="FN668688">
    <property type="protein sequence ID" value="CBK24696.2"/>
    <property type="molecule type" value="Genomic_DNA"/>
</dbReference>
<evidence type="ECO:0000313" key="3">
    <source>
        <dbReference type="Proteomes" id="UP000008312"/>
    </source>
</evidence>
<dbReference type="Pfam" id="PF03061">
    <property type="entry name" value="4HBT"/>
    <property type="match status" value="1"/>
</dbReference>
<dbReference type="Gene3D" id="3.10.129.10">
    <property type="entry name" value="Hotdog Thioesterase"/>
    <property type="match status" value="1"/>
</dbReference>
<dbReference type="SUPFAM" id="SSF54637">
    <property type="entry name" value="Thioesterase/thiol ester dehydrase-isomerase"/>
    <property type="match status" value="1"/>
</dbReference>
<evidence type="ECO:0000313" key="2">
    <source>
        <dbReference type="EMBL" id="CBK24696.2"/>
    </source>
</evidence>
<accession>D8M9F7</accession>
<dbReference type="OrthoDB" id="506431at2759"/>
<keyword evidence="3" id="KW-1185">Reference proteome</keyword>
<evidence type="ECO:0000259" key="1">
    <source>
        <dbReference type="Pfam" id="PF03061"/>
    </source>
</evidence>
<dbReference type="RefSeq" id="XP_012898744.1">
    <property type="nucleotide sequence ID" value="XM_013043290.1"/>
</dbReference>
<feature type="domain" description="Thioesterase" evidence="1">
    <location>
        <begin position="89"/>
        <end position="162"/>
    </location>
</feature>
<dbReference type="Proteomes" id="UP000008312">
    <property type="component" value="Unassembled WGS sequence"/>
</dbReference>
<dbReference type="CDD" id="cd03443">
    <property type="entry name" value="PaaI_thioesterase"/>
    <property type="match status" value="1"/>
</dbReference>
<dbReference type="GeneID" id="24921432"/>
<dbReference type="InterPro" id="IPR006683">
    <property type="entry name" value="Thioestr_dom"/>
</dbReference>
<organism evidence="2">
    <name type="scientific">Blastocystis hominis</name>
    <dbReference type="NCBI Taxonomy" id="12968"/>
    <lineage>
        <taxon>Eukaryota</taxon>
        <taxon>Sar</taxon>
        <taxon>Stramenopiles</taxon>
        <taxon>Bigyra</taxon>
        <taxon>Opalozoa</taxon>
        <taxon>Opalinata</taxon>
        <taxon>Blastocystidae</taxon>
        <taxon>Blastocystis</taxon>
    </lineage>
</organism>
<dbReference type="PANTHER" id="PTHR47260:SF1">
    <property type="entry name" value="UPF0644 PROTEIN PB2B4.06"/>
    <property type="match status" value="1"/>
</dbReference>
<proteinExistence type="predicted"/>
<dbReference type="AlphaFoldDB" id="D8M9F7"/>
<gene>
    <name evidence="2" type="ORF">GSBLH_T00004404001</name>
</gene>
<dbReference type="InterPro" id="IPR029069">
    <property type="entry name" value="HotDog_dom_sf"/>
</dbReference>
<dbReference type="InParanoid" id="D8M9F7"/>
<protein>
    <recommendedName>
        <fullName evidence="1">Thioesterase domain-containing protein</fullName>
    </recommendedName>
</protein>
<reference evidence="2" key="1">
    <citation type="submission" date="2010-02" db="EMBL/GenBank/DDBJ databases">
        <title>Sequencing and annotation of the Blastocystis hominis genome.</title>
        <authorList>
            <person name="Wincker P."/>
        </authorList>
    </citation>
    <scope>NUCLEOTIDE SEQUENCE</scope>
    <source>
        <strain evidence="2">Singapore isolate B</strain>
    </source>
</reference>